<dbReference type="InterPro" id="IPR002999">
    <property type="entry name" value="Tudor"/>
</dbReference>
<dbReference type="EMBL" id="CAJOBA010044120">
    <property type="protein sequence ID" value="CAF4159556.1"/>
    <property type="molecule type" value="Genomic_DNA"/>
</dbReference>
<dbReference type="Pfam" id="PF00567">
    <property type="entry name" value="TUDOR"/>
    <property type="match status" value="1"/>
</dbReference>
<organism evidence="3 6">
    <name type="scientific">Didymodactylos carnosus</name>
    <dbReference type="NCBI Taxonomy" id="1234261"/>
    <lineage>
        <taxon>Eukaryota</taxon>
        <taxon>Metazoa</taxon>
        <taxon>Spiralia</taxon>
        <taxon>Gnathifera</taxon>
        <taxon>Rotifera</taxon>
        <taxon>Eurotatoria</taxon>
        <taxon>Bdelloidea</taxon>
        <taxon>Philodinida</taxon>
        <taxon>Philodinidae</taxon>
        <taxon>Didymodactylos</taxon>
    </lineage>
</organism>
<sequence length="71" mass="8395">SYYKQHPQLFEISIHTFKPTEPCVLSIDHRFYRAIIEFCDTNEIELRLVDFGEIVKIPVQDCQNTYSSIIT</sequence>
<dbReference type="Proteomes" id="UP000677228">
    <property type="component" value="Unassembled WGS sequence"/>
</dbReference>
<evidence type="ECO:0000313" key="4">
    <source>
        <dbReference type="EMBL" id="CAF4159556.1"/>
    </source>
</evidence>
<evidence type="ECO:0000313" key="6">
    <source>
        <dbReference type="Proteomes" id="UP000663829"/>
    </source>
</evidence>
<proteinExistence type="predicted"/>
<keyword evidence="6" id="KW-1185">Reference proteome</keyword>
<dbReference type="Proteomes" id="UP000681722">
    <property type="component" value="Unassembled WGS sequence"/>
</dbReference>
<feature type="domain" description="Tudor" evidence="1">
    <location>
        <begin position="1"/>
        <end position="64"/>
    </location>
</feature>
<dbReference type="Gene3D" id="2.30.30.140">
    <property type="match status" value="1"/>
</dbReference>
<dbReference type="SUPFAM" id="SSF63748">
    <property type="entry name" value="Tudor/PWWP/MBT"/>
    <property type="match status" value="1"/>
</dbReference>
<dbReference type="AlphaFoldDB" id="A0A815QW86"/>
<comment type="caution">
    <text evidence="3">The sequence shown here is derived from an EMBL/GenBank/DDBJ whole genome shotgun (WGS) entry which is preliminary data.</text>
</comment>
<accession>A0A815QW86</accession>
<evidence type="ECO:0000313" key="3">
    <source>
        <dbReference type="EMBL" id="CAF1467349.1"/>
    </source>
</evidence>
<dbReference type="EMBL" id="CAJNOK010022482">
    <property type="protein sequence ID" value="CAF1348825.1"/>
    <property type="molecule type" value="Genomic_DNA"/>
</dbReference>
<dbReference type="EMBL" id="CAJNOQ010020360">
    <property type="protein sequence ID" value="CAF1467349.1"/>
    <property type="molecule type" value="Genomic_DNA"/>
</dbReference>
<name>A0A815QW86_9BILA</name>
<dbReference type="EMBL" id="CAJOBC010085824">
    <property type="protein sequence ID" value="CAF4336077.1"/>
    <property type="molecule type" value="Genomic_DNA"/>
</dbReference>
<evidence type="ECO:0000313" key="5">
    <source>
        <dbReference type="EMBL" id="CAF4336077.1"/>
    </source>
</evidence>
<feature type="non-terminal residue" evidence="3">
    <location>
        <position position="1"/>
    </location>
</feature>
<dbReference type="Proteomes" id="UP000663829">
    <property type="component" value="Unassembled WGS sequence"/>
</dbReference>
<evidence type="ECO:0000313" key="2">
    <source>
        <dbReference type="EMBL" id="CAF1348825.1"/>
    </source>
</evidence>
<reference evidence="3" key="1">
    <citation type="submission" date="2021-02" db="EMBL/GenBank/DDBJ databases">
        <authorList>
            <person name="Nowell W R."/>
        </authorList>
    </citation>
    <scope>NUCLEOTIDE SEQUENCE</scope>
</reference>
<protein>
    <recommendedName>
        <fullName evidence="1">Tudor domain-containing protein</fullName>
    </recommendedName>
</protein>
<gene>
    <name evidence="3" type="ORF">GPM918_LOCUS35325</name>
    <name evidence="2" type="ORF">OVA965_LOCUS30699</name>
    <name evidence="5" type="ORF">SRO942_LOCUS36042</name>
    <name evidence="4" type="ORF">TMI583_LOCUS31507</name>
</gene>
<evidence type="ECO:0000259" key="1">
    <source>
        <dbReference type="Pfam" id="PF00567"/>
    </source>
</evidence>
<dbReference type="Proteomes" id="UP000682733">
    <property type="component" value="Unassembled WGS sequence"/>
</dbReference>